<sequence>MYNKGCSALSIYQKEVFVTISPNAYGYEWRERCNIIKGICEGLSYLHKNHIVHFDLNRQIYFMEYNMVPKITDFGISRCFDETRPCYYFKSDGISVSRLSLSKALKLFFSGFTFKLCIHYLLISCRGYVLLEVLFNGIITFKSDIYNLSLYINNYGDIDYDEEVLKIWRNRLDRSLGGRRLERVCSE</sequence>
<dbReference type="PANTHER" id="PTHR45707:SF70">
    <property type="entry name" value="PROTEIN KINASE DOMAIN-CONTAINING PROTEIN"/>
    <property type="match status" value="1"/>
</dbReference>
<dbReference type="InterPro" id="IPR000719">
    <property type="entry name" value="Prot_kinase_dom"/>
</dbReference>
<dbReference type="GO" id="GO:0004672">
    <property type="term" value="F:protein kinase activity"/>
    <property type="evidence" value="ECO:0007669"/>
    <property type="project" value="InterPro"/>
</dbReference>
<proteinExistence type="predicted"/>
<reference evidence="2" key="4">
    <citation type="submission" date="2019-03" db="UniProtKB">
        <authorList>
            <consortium name="EnsemblPlants"/>
        </authorList>
    </citation>
    <scope>IDENTIFICATION</scope>
</reference>
<evidence type="ECO:0000313" key="3">
    <source>
        <dbReference type="Proteomes" id="UP000015105"/>
    </source>
</evidence>
<reference evidence="2" key="5">
    <citation type="journal article" date="2021" name="G3 (Bethesda)">
        <title>Aegilops tauschii genome assembly Aet v5.0 features greater sequence contiguity and improved annotation.</title>
        <authorList>
            <person name="Wang L."/>
            <person name="Zhu T."/>
            <person name="Rodriguez J.C."/>
            <person name="Deal K.R."/>
            <person name="Dubcovsky J."/>
            <person name="McGuire P.E."/>
            <person name="Lux T."/>
            <person name="Spannagl M."/>
            <person name="Mayer K.F.X."/>
            <person name="Baldrich P."/>
            <person name="Meyers B.C."/>
            <person name="Huo N."/>
            <person name="Gu Y.Q."/>
            <person name="Zhou H."/>
            <person name="Devos K.M."/>
            <person name="Bennetzen J.L."/>
            <person name="Unver T."/>
            <person name="Budak H."/>
            <person name="Gulick P.J."/>
            <person name="Galiba G."/>
            <person name="Kalapos B."/>
            <person name="Nelson D.R."/>
            <person name="Li P."/>
            <person name="You F.M."/>
            <person name="Luo M.C."/>
            <person name="Dvorak J."/>
        </authorList>
    </citation>
    <scope>NUCLEOTIDE SEQUENCE [LARGE SCALE GENOMIC DNA]</scope>
    <source>
        <strain evidence="2">cv. AL8/78</strain>
    </source>
</reference>
<dbReference type="Gramene" id="AET6Gv20824600.14">
    <property type="protein sequence ID" value="AET6Gv20824600.14"/>
    <property type="gene ID" value="AET6Gv20824600"/>
</dbReference>
<protein>
    <recommendedName>
        <fullName evidence="1">Protein kinase domain-containing protein</fullName>
    </recommendedName>
</protein>
<evidence type="ECO:0000259" key="1">
    <source>
        <dbReference type="PROSITE" id="PS50011"/>
    </source>
</evidence>
<keyword evidence="3" id="KW-1185">Reference proteome</keyword>
<dbReference type="Pfam" id="PF00069">
    <property type="entry name" value="Pkinase"/>
    <property type="match status" value="1"/>
</dbReference>
<dbReference type="PANTHER" id="PTHR45707">
    <property type="entry name" value="C2 CALCIUM/LIPID-BINDING PLANT PHOSPHORIBOSYLTRANSFERASE FAMILY PROTEIN"/>
    <property type="match status" value="1"/>
</dbReference>
<feature type="domain" description="Protein kinase" evidence="1">
    <location>
        <begin position="1"/>
        <end position="187"/>
    </location>
</feature>
<reference evidence="3" key="1">
    <citation type="journal article" date="2014" name="Science">
        <title>Ancient hybridizations among the ancestral genomes of bread wheat.</title>
        <authorList>
            <consortium name="International Wheat Genome Sequencing Consortium,"/>
            <person name="Marcussen T."/>
            <person name="Sandve S.R."/>
            <person name="Heier L."/>
            <person name="Spannagl M."/>
            <person name="Pfeifer M."/>
            <person name="Jakobsen K.S."/>
            <person name="Wulff B.B."/>
            <person name="Steuernagel B."/>
            <person name="Mayer K.F."/>
            <person name="Olsen O.A."/>
        </authorList>
    </citation>
    <scope>NUCLEOTIDE SEQUENCE [LARGE SCALE GENOMIC DNA]</scope>
    <source>
        <strain evidence="3">cv. AL8/78</strain>
    </source>
</reference>
<dbReference type="EnsemblPlants" id="AET6Gv20824600.14">
    <property type="protein sequence ID" value="AET6Gv20824600.14"/>
    <property type="gene ID" value="AET6Gv20824600"/>
</dbReference>
<accession>A0A453PRD0</accession>
<dbReference type="SUPFAM" id="SSF56112">
    <property type="entry name" value="Protein kinase-like (PK-like)"/>
    <property type="match status" value="1"/>
</dbReference>
<dbReference type="Gene3D" id="1.10.510.10">
    <property type="entry name" value="Transferase(Phosphotransferase) domain 1"/>
    <property type="match status" value="1"/>
</dbReference>
<organism evidence="2 3">
    <name type="scientific">Aegilops tauschii subsp. strangulata</name>
    <name type="common">Goatgrass</name>
    <dbReference type="NCBI Taxonomy" id="200361"/>
    <lineage>
        <taxon>Eukaryota</taxon>
        <taxon>Viridiplantae</taxon>
        <taxon>Streptophyta</taxon>
        <taxon>Embryophyta</taxon>
        <taxon>Tracheophyta</taxon>
        <taxon>Spermatophyta</taxon>
        <taxon>Magnoliopsida</taxon>
        <taxon>Liliopsida</taxon>
        <taxon>Poales</taxon>
        <taxon>Poaceae</taxon>
        <taxon>BOP clade</taxon>
        <taxon>Pooideae</taxon>
        <taxon>Triticodae</taxon>
        <taxon>Triticeae</taxon>
        <taxon>Triticinae</taxon>
        <taxon>Aegilops</taxon>
    </lineage>
</organism>
<name>A0A453PRD0_AEGTS</name>
<dbReference type="Proteomes" id="UP000015105">
    <property type="component" value="Chromosome 6D"/>
</dbReference>
<reference evidence="2" key="3">
    <citation type="journal article" date="2017" name="Nature">
        <title>Genome sequence of the progenitor of the wheat D genome Aegilops tauschii.</title>
        <authorList>
            <person name="Luo M.C."/>
            <person name="Gu Y.Q."/>
            <person name="Puiu D."/>
            <person name="Wang H."/>
            <person name="Twardziok S.O."/>
            <person name="Deal K.R."/>
            <person name="Huo N."/>
            <person name="Zhu T."/>
            <person name="Wang L."/>
            <person name="Wang Y."/>
            <person name="McGuire P.E."/>
            <person name="Liu S."/>
            <person name="Long H."/>
            <person name="Ramasamy R.K."/>
            <person name="Rodriguez J.C."/>
            <person name="Van S.L."/>
            <person name="Yuan L."/>
            <person name="Wang Z."/>
            <person name="Xia Z."/>
            <person name="Xiao L."/>
            <person name="Anderson O.D."/>
            <person name="Ouyang S."/>
            <person name="Liang Y."/>
            <person name="Zimin A.V."/>
            <person name="Pertea G."/>
            <person name="Qi P."/>
            <person name="Bennetzen J.L."/>
            <person name="Dai X."/>
            <person name="Dawson M.W."/>
            <person name="Muller H.G."/>
            <person name="Kugler K."/>
            <person name="Rivarola-Duarte L."/>
            <person name="Spannagl M."/>
            <person name="Mayer K.F.X."/>
            <person name="Lu F.H."/>
            <person name="Bevan M.W."/>
            <person name="Leroy P."/>
            <person name="Li P."/>
            <person name="You F.M."/>
            <person name="Sun Q."/>
            <person name="Liu Z."/>
            <person name="Lyons E."/>
            <person name="Wicker T."/>
            <person name="Salzberg S.L."/>
            <person name="Devos K.M."/>
            <person name="Dvorak J."/>
        </authorList>
    </citation>
    <scope>NUCLEOTIDE SEQUENCE [LARGE SCALE GENOMIC DNA]</scope>
    <source>
        <strain evidence="2">cv. AL8/78</strain>
    </source>
</reference>
<dbReference type="AlphaFoldDB" id="A0A453PRD0"/>
<reference evidence="3" key="2">
    <citation type="journal article" date="2017" name="Nat. Plants">
        <title>The Aegilops tauschii genome reveals multiple impacts of transposons.</title>
        <authorList>
            <person name="Zhao G."/>
            <person name="Zou C."/>
            <person name="Li K."/>
            <person name="Wang K."/>
            <person name="Li T."/>
            <person name="Gao L."/>
            <person name="Zhang X."/>
            <person name="Wang H."/>
            <person name="Yang Z."/>
            <person name="Liu X."/>
            <person name="Jiang W."/>
            <person name="Mao L."/>
            <person name="Kong X."/>
            <person name="Jiao Y."/>
            <person name="Jia J."/>
        </authorList>
    </citation>
    <scope>NUCLEOTIDE SEQUENCE [LARGE SCALE GENOMIC DNA]</scope>
    <source>
        <strain evidence="3">cv. AL8/78</strain>
    </source>
</reference>
<dbReference type="InterPro" id="IPR011009">
    <property type="entry name" value="Kinase-like_dom_sf"/>
</dbReference>
<dbReference type="GO" id="GO:0005524">
    <property type="term" value="F:ATP binding"/>
    <property type="evidence" value="ECO:0007669"/>
    <property type="project" value="InterPro"/>
</dbReference>
<dbReference type="PROSITE" id="PS50011">
    <property type="entry name" value="PROTEIN_KINASE_DOM"/>
    <property type="match status" value="1"/>
</dbReference>
<evidence type="ECO:0000313" key="2">
    <source>
        <dbReference type="EnsemblPlants" id="AET6Gv20824600.14"/>
    </source>
</evidence>